<comment type="subcellular location">
    <subcellularLocation>
        <location evidence="6">Cytoplasm</location>
    </subcellularLocation>
</comment>
<reference evidence="8 9" key="1">
    <citation type="submission" date="2019-07" db="EMBL/GenBank/DDBJ databases">
        <title>Thalassofilum flectens gen. nov., sp. nov., a novel moderate thermophilic anaerobe from a shallow sea hot spring in Kunashir Island (Russia), representing a new family in the order Bacteroidales, and proposal of Thalassofilacea fam. nov.</title>
        <authorList>
            <person name="Kochetkova T.V."/>
            <person name="Podosokorskaya O.A."/>
            <person name="Novikov A."/>
            <person name="Elcheninov A.G."/>
            <person name="Toshchakov S.V."/>
            <person name="Kublanov I.V."/>
        </authorList>
    </citation>
    <scope>NUCLEOTIDE SEQUENCE [LARGE SCALE GENOMIC DNA]</scope>
    <source>
        <strain evidence="8 9">38-H</strain>
    </source>
</reference>
<comment type="function">
    <text evidence="6">The RuvA-RuvB-RuvC complex processes Holliday junction (HJ) DNA during genetic recombination and DNA repair, while the RuvA-RuvB complex plays an important role in the rescue of blocked DNA replication forks via replication fork reversal (RFR). RuvA specifically binds to HJ cruciform DNA, conferring on it an open structure. The RuvB hexamer acts as an ATP-dependent pump, pulling dsDNA into and through the RuvAB complex. HJ branch migration allows RuvC to scan DNA until it finds its consensus sequence, where it cleaves and resolves the cruciform DNA.</text>
</comment>
<accession>A0A7D3Y2X1</accession>
<evidence type="ECO:0000256" key="6">
    <source>
        <dbReference type="HAMAP-Rule" id="MF_00031"/>
    </source>
</evidence>
<evidence type="ECO:0000256" key="2">
    <source>
        <dbReference type="ARBA" id="ARBA00022763"/>
    </source>
</evidence>
<dbReference type="Pfam" id="PF14520">
    <property type="entry name" value="HHH_5"/>
    <property type="match status" value="1"/>
</dbReference>
<dbReference type="GO" id="GO:0005737">
    <property type="term" value="C:cytoplasm"/>
    <property type="evidence" value="ECO:0007669"/>
    <property type="project" value="UniProtKB-SubCell"/>
</dbReference>
<dbReference type="Proteomes" id="UP000500961">
    <property type="component" value="Chromosome"/>
</dbReference>
<comment type="similarity">
    <text evidence="6">Belongs to the RuvA family.</text>
</comment>
<evidence type="ECO:0000313" key="9">
    <source>
        <dbReference type="Proteomes" id="UP000500961"/>
    </source>
</evidence>
<dbReference type="InterPro" id="IPR013849">
    <property type="entry name" value="DNA_helicase_Holl-junc_RuvA_I"/>
</dbReference>
<dbReference type="InterPro" id="IPR000085">
    <property type="entry name" value="RuvA"/>
</dbReference>
<organism evidence="8 9">
    <name type="scientific">Tenuifilum thalassicum</name>
    <dbReference type="NCBI Taxonomy" id="2590900"/>
    <lineage>
        <taxon>Bacteria</taxon>
        <taxon>Pseudomonadati</taxon>
        <taxon>Bacteroidota</taxon>
        <taxon>Bacteroidia</taxon>
        <taxon>Bacteroidales</taxon>
        <taxon>Tenuifilaceae</taxon>
        <taxon>Tenuifilum</taxon>
    </lineage>
</organism>
<feature type="domain" description="Helix-hairpin-helix DNA-binding motif class 1" evidence="7">
    <location>
        <begin position="107"/>
        <end position="126"/>
    </location>
</feature>
<name>A0A7D3Y2X1_9BACT</name>
<dbReference type="Pfam" id="PF07499">
    <property type="entry name" value="RuvA_C"/>
    <property type="match status" value="1"/>
</dbReference>
<dbReference type="HAMAP" id="MF_00031">
    <property type="entry name" value="DNA_HJ_migration_RuvA"/>
    <property type="match status" value="1"/>
</dbReference>
<dbReference type="AlphaFoldDB" id="A0A7D3Y2X1"/>
<evidence type="ECO:0000256" key="5">
    <source>
        <dbReference type="ARBA" id="ARBA00023204"/>
    </source>
</evidence>
<dbReference type="GO" id="GO:0006310">
    <property type="term" value="P:DNA recombination"/>
    <property type="evidence" value="ECO:0007669"/>
    <property type="project" value="UniProtKB-UniRule"/>
</dbReference>
<feature type="domain" description="Helix-hairpin-helix DNA-binding motif class 1" evidence="7">
    <location>
        <begin position="72"/>
        <end position="91"/>
    </location>
</feature>
<dbReference type="SUPFAM" id="SSF50249">
    <property type="entry name" value="Nucleic acid-binding proteins"/>
    <property type="match status" value="1"/>
</dbReference>
<feature type="region of interest" description="Domain II" evidence="6">
    <location>
        <begin position="64"/>
        <end position="141"/>
    </location>
</feature>
<comment type="caution">
    <text evidence="6">Lacks conserved residue(s) required for the propagation of feature annotation.</text>
</comment>
<dbReference type="CDD" id="cd14332">
    <property type="entry name" value="UBA_RuvA_C"/>
    <property type="match status" value="1"/>
</dbReference>
<dbReference type="Gene3D" id="2.40.50.140">
    <property type="entry name" value="Nucleic acid-binding proteins"/>
    <property type="match status" value="1"/>
</dbReference>
<dbReference type="GO" id="GO:0006281">
    <property type="term" value="P:DNA repair"/>
    <property type="evidence" value="ECO:0007669"/>
    <property type="project" value="UniProtKB-UniRule"/>
</dbReference>
<gene>
    <name evidence="6 8" type="primary">ruvA</name>
    <name evidence="8" type="ORF">FHG85_01910</name>
</gene>
<dbReference type="NCBIfam" id="TIGR00084">
    <property type="entry name" value="ruvA"/>
    <property type="match status" value="1"/>
</dbReference>
<dbReference type="RefSeq" id="WP_173072587.1">
    <property type="nucleotide sequence ID" value="NZ_CP041345.1"/>
</dbReference>
<comment type="domain">
    <text evidence="6">Has three domains with a flexible linker between the domains II and III and assumes an 'L' shape. Domain III is highly mobile and contacts RuvB.</text>
</comment>
<dbReference type="SUPFAM" id="SSF47781">
    <property type="entry name" value="RuvA domain 2-like"/>
    <property type="match status" value="1"/>
</dbReference>
<keyword evidence="3 6" id="KW-0238">DNA-binding</keyword>
<dbReference type="InterPro" id="IPR010994">
    <property type="entry name" value="RuvA_2-like"/>
</dbReference>
<feature type="region of interest" description="Domain III" evidence="6">
    <location>
        <begin position="144"/>
        <end position="194"/>
    </location>
</feature>
<dbReference type="GO" id="GO:0048476">
    <property type="term" value="C:Holliday junction resolvase complex"/>
    <property type="evidence" value="ECO:0007669"/>
    <property type="project" value="UniProtKB-UniRule"/>
</dbReference>
<dbReference type="Gene3D" id="1.10.150.20">
    <property type="entry name" value="5' to 3' exonuclease, C-terminal subdomain"/>
    <property type="match status" value="1"/>
</dbReference>
<dbReference type="GO" id="GO:0009378">
    <property type="term" value="F:four-way junction helicase activity"/>
    <property type="evidence" value="ECO:0007669"/>
    <property type="project" value="InterPro"/>
</dbReference>
<keyword evidence="1 6" id="KW-0963">Cytoplasm</keyword>
<evidence type="ECO:0000313" key="8">
    <source>
        <dbReference type="EMBL" id="QKG79069.1"/>
    </source>
</evidence>
<dbReference type="GO" id="GO:0005524">
    <property type="term" value="F:ATP binding"/>
    <property type="evidence" value="ECO:0007669"/>
    <property type="project" value="InterPro"/>
</dbReference>
<dbReference type="InterPro" id="IPR003583">
    <property type="entry name" value="Hlx-hairpin-Hlx_DNA-bd_motif"/>
</dbReference>
<comment type="subunit">
    <text evidence="6">Homotetramer. Forms an RuvA(8)-RuvB(12)-Holliday junction (HJ) complex. HJ DNA is sandwiched between 2 RuvA tetramers; dsDNA enters through RuvA and exits via RuvB. An RuvB hexamer assembles on each DNA strand where it exits the tetramer. Each RuvB hexamer is contacted by two RuvA subunits (via domain III) on 2 adjacent RuvB subunits; this complex drives branch migration. In the full resolvosome a probable DNA-RuvA(4)-RuvB(12)-RuvC(2) complex forms which resolves the HJ.</text>
</comment>
<evidence type="ECO:0000256" key="1">
    <source>
        <dbReference type="ARBA" id="ARBA00022490"/>
    </source>
</evidence>
<evidence type="ECO:0000256" key="3">
    <source>
        <dbReference type="ARBA" id="ARBA00023125"/>
    </source>
</evidence>
<keyword evidence="9" id="KW-1185">Reference proteome</keyword>
<dbReference type="GO" id="GO:0009379">
    <property type="term" value="C:Holliday junction helicase complex"/>
    <property type="evidence" value="ECO:0007669"/>
    <property type="project" value="InterPro"/>
</dbReference>
<keyword evidence="2 6" id="KW-0227">DNA damage</keyword>
<dbReference type="EMBL" id="CP041345">
    <property type="protein sequence ID" value="QKG79069.1"/>
    <property type="molecule type" value="Genomic_DNA"/>
</dbReference>
<dbReference type="InterPro" id="IPR036267">
    <property type="entry name" value="RuvA_C_sf"/>
</dbReference>
<dbReference type="KEGG" id="ttz:FHG85_01910"/>
<keyword evidence="5 6" id="KW-0234">DNA repair</keyword>
<sequence length="194" mass="21231">MFEYILGELTELSPAHAVVETAGIGYFINISLQTYSTLEGKSSVKLWLHQIVREDAHILYGFADTKERDLFRLLITVSGVGASTARLILSSLTTDEVKAAITTENVNLIKQVKGIGLKTAQRIVVDLKDKVSADESSVQQILSTSNNTLKTEALTALVMLGFTRSAAGKVIDQILKEMGDMPVEDLIKHALKRL</sequence>
<dbReference type="Pfam" id="PF01330">
    <property type="entry name" value="RuvA_N"/>
    <property type="match status" value="1"/>
</dbReference>
<dbReference type="InterPro" id="IPR012340">
    <property type="entry name" value="NA-bd_OB-fold"/>
</dbReference>
<protein>
    <recommendedName>
        <fullName evidence="6">Holliday junction branch migration complex subunit RuvA</fullName>
    </recommendedName>
</protein>
<dbReference type="Gene3D" id="1.10.8.10">
    <property type="entry name" value="DNA helicase RuvA subunit, C-terminal domain"/>
    <property type="match status" value="1"/>
</dbReference>
<evidence type="ECO:0000259" key="7">
    <source>
        <dbReference type="SMART" id="SM00278"/>
    </source>
</evidence>
<dbReference type="GO" id="GO:0000400">
    <property type="term" value="F:four-way junction DNA binding"/>
    <property type="evidence" value="ECO:0007669"/>
    <property type="project" value="UniProtKB-UniRule"/>
</dbReference>
<dbReference type="SUPFAM" id="SSF46929">
    <property type="entry name" value="DNA helicase RuvA subunit, C-terminal domain"/>
    <property type="match status" value="1"/>
</dbReference>
<keyword evidence="4 6" id="KW-0233">DNA recombination</keyword>
<dbReference type="InterPro" id="IPR011114">
    <property type="entry name" value="RuvA_C"/>
</dbReference>
<proteinExistence type="inferred from homology"/>
<evidence type="ECO:0000256" key="4">
    <source>
        <dbReference type="ARBA" id="ARBA00023172"/>
    </source>
</evidence>
<dbReference type="SMART" id="SM00278">
    <property type="entry name" value="HhH1"/>
    <property type="match status" value="2"/>
</dbReference>